<proteinExistence type="predicted"/>
<organism evidence="1">
    <name type="scientific">marine metagenome</name>
    <dbReference type="NCBI Taxonomy" id="408172"/>
    <lineage>
        <taxon>unclassified sequences</taxon>
        <taxon>metagenomes</taxon>
        <taxon>ecological metagenomes</taxon>
    </lineage>
</organism>
<name>A0A383A2M1_9ZZZZ</name>
<evidence type="ECO:0000313" key="1">
    <source>
        <dbReference type="EMBL" id="SVE02002.1"/>
    </source>
</evidence>
<dbReference type="AlphaFoldDB" id="A0A383A2M1"/>
<gene>
    <name evidence="1" type="ORF">METZ01_LOCUS454856</name>
</gene>
<accession>A0A383A2M1</accession>
<sequence>MDHIEVKHLTKLRTEFFNTWLLPGALGLLLFAISGCGGDAAATSETTAPADAVSASGTTTPVAETTQSGLPILADDAEADKLVAAQETVMNRIFTKALPSVVNIKVIQGREGSDGTGAFPRVPGAPDGF</sequence>
<reference evidence="1" key="1">
    <citation type="submission" date="2018-05" db="EMBL/GenBank/DDBJ databases">
        <authorList>
            <person name="Lanie J.A."/>
            <person name="Ng W.-L."/>
            <person name="Kazmierczak K.M."/>
            <person name="Andrzejewski T.M."/>
            <person name="Davidsen T.M."/>
            <person name="Wayne K.J."/>
            <person name="Tettelin H."/>
            <person name="Glass J.I."/>
            <person name="Rusch D."/>
            <person name="Podicherti R."/>
            <person name="Tsui H.-C.T."/>
            <person name="Winkler M.E."/>
        </authorList>
    </citation>
    <scope>NUCLEOTIDE SEQUENCE</scope>
</reference>
<dbReference type="EMBL" id="UINC01188671">
    <property type="protein sequence ID" value="SVE02002.1"/>
    <property type="molecule type" value="Genomic_DNA"/>
</dbReference>
<protein>
    <submittedName>
        <fullName evidence="1">Uncharacterized protein</fullName>
    </submittedName>
</protein>
<feature type="non-terminal residue" evidence="1">
    <location>
        <position position="129"/>
    </location>
</feature>